<dbReference type="InterPro" id="IPR039538">
    <property type="entry name" value="BetI_C"/>
</dbReference>
<dbReference type="Proteomes" id="UP000019753">
    <property type="component" value="Unassembled WGS sequence"/>
</dbReference>
<dbReference type="Gene3D" id="1.10.357.10">
    <property type="entry name" value="Tetracycline Repressor, domain 2"/>
    <property type="match status" value="1"/>
</dbReference>
<evidence type="ECO:0000256" key="2">
    <source>
        <dbReference type="ARBA" id="ARBA00023015"/>
    </source>
</evidence>
<proteinExistence type="predicted"/>
<evidence type="ECO:0000256" key="5">
    <source>
        <dbReference type="PROSITE-ProRule" id="PRU00335"/>
    </source>
</evidence>
<gene>
    <name evidence="7" type="ORF">N866_08120</name>
</gene>
<dbReference type="SUPFAM" id="SSF46689">
    <property type="entry name" value="Homeodomain-like"/>
    <property type="match status" value="1"/>
</dbReference>
<keyword evidence="8" id="KW-1185">Reference proteome</keyword>
<dbReference type="PANTHER" id="PTHR47506:SF6">
    <property type="entry name" value="HTH-TYPE TRANSCRIPTIONAL REPRESSOR NEMR"/>
    <property type="match status" value="1"/>
</dbReference>
<dbReference type="GO" id="GO:0003677">
    <property type="term" value="F:DNA binding"/>
    <property type="evidence" value="ECO:0007669"/>
    <property type="project" value="UniProtKB-UniRule"/>
</dbReference>
<keyword evidence="3 5" id="KW-0238">DNA-binding</keyword>
<dbReference type="SUPFAM" id="SSF48498">
    <property type="entry name" value="Tetracyclin repressor-like, C-terminal domain"/>
    <property type="match status" value="1"/>
</dbReference>
<feature type="domain" description="HTH tetR-type" evidence="6">
    <location>
        <begin position="11"/>
        <end position="71"/>
    </location>
</feature>
<dbReference type="EMBL" id="AXCW01000228">
    <property type="protein sequence ID" value="EYR62496.1"/>
    <property type="molecule type" value="Genomic_DNA"/>
</dbReference>
<keyword evidence="4" id="KW-0804">Transcription</keyword>
<evidence type="ECO:0000313" key="7">
    <source>
        <dbReference type="EMBL" id="EYR62496.1"/>
    </source>
</evidence>
<comment type="caution">
    <text evidence="7">The sequence shown here is derived from an EMBL/GenBank/DDBJ whole genome shotgun (WGS) entry which is preliminary data.</text>
</comment>
<keyword evidence="2" id="KW-0805">Transcription regulation</keyword>
<dbReference type="PRINTS" id="PR00455">
    <property type="entry name" value="HTHTETR"/>
</dbReference>
<evidence type="ECO:0000256" key="1">
    <source>
        <dbReference type="ARBA" id="ARBA00022491"/>
    </source>
</evidence>
<organism evidence="7 8">
    <name type="scientific">Actinotalea ferrariae CF5-4</name>
    <dbReference type="NCBI Taxonomy" id="948458"/>
    <lineage>
        <taxon>Bacteria</taxon>
        <taxon>Bacillati</taxon>
        <taxon>Actinomycetota</taxon>
        <taxon>Actinomycetes</taxon>
        <taxon>Micrococcales</taxon>
        <taxon>Cellulomonadaceae</taxon>
        <taxon>Actinotalea</taxon>
    </lineage>
</organism>
<dbReference type="RefSeq" id="WP_034227869.1">
    <property type="nucleotide sequence ID" value="NZ_AXCW01000228.1"/>
</dbReference>
<dbReference type="PANTHER" id="PTHR47506">
    <property type="entry name" value="TRANSCRIPTIONAL REGULATORY PROTEIN"/>
    <property type="match status" value="1"/>
</dbReference>
<evidence type="ECO:0000256" key="4">
    <source>
        <dbReference type="ARBA" id="ARBA00023163"/>
    </source>
</evidence>
<accession>A0A021VMV4</accession>
<dbReference type="InterPro" id="IPR009057">
    <property type="entry name" value="Homeodomain-like_sf"/>
</dbReference>
<keyword evidence="1" id="KW-0678">Repressor</keyword>
<dbReference type="PROSITE" id="PS50977">
    <property type="entry name" value="HTH_TETR_2"/>
    <property type="match status" value="1"/>
</dbReference>
<dbReference type="InterPro" id="IPR001647">
    <property type="entry name" value="HTH_TetR"/>
</dbReference>
<evidence type="ECO:0000256" key="3">
    <source>
        <dbReference type="ARBA" id="ARBA00023125"/>
    </source>
</evidence>
<evidence type="ECO:0000313" key="8">
    <source>
        <dbReference type="Proteomes" id="UP000019753"/>
    </source>
</evidence>
<dbReference type="Pfam" id="PF13977">
    <property type="entry name" value="TetR_C_6"/>
    <property type="match status" value="1"/>
</dbReference>
<dbReference type="AlphaFoldDB" id="A0A021VMV4"/>
<feature type="DNA-binding region" description="H-T-H motif" evidence="5">
    <location>
        <begin position="34"/>
        <end position="53"/>
    </location>
</feature>
<evidence type="ECO:0000259" key="6">
    <source>
        <dbReference type="PROSITE" id="PS50977"/>
    </source>
</evidence>
<dbReference type="OrthoDB" id="7505659at2"/>
<protein>
    <submittedName>
        <fullName evidence="7">TetR family transcriptional regulator</fullName>
    </submittedName>
</protein>
<sequence length="197" mass="21241">MEREGGYARGRATRQVVLEEALRLFGEVGYRGASLRELAARCGLSHPGLLHHFPSKEALLLAVLEERDAADGARAGIVGAHGVAHLRALLQIARSNATTPGLVELHAVLSAEAGGPDHPAHDFFVRRYARLRQELTTALREAADDGRLRPGVEPADAAVLLVACWDGLQVQWLHDRDAVDMAAGLETALRLVVDLDD</sequence>
<dbReference type="Pfam" id="PF00440">
    <property type="entry name" value="TetR_N"/>
    <property type="match status" value="1"/>
</dbReference>
<reference evidence="7" key="1">
    <citation type="submission" date="2014-01" db="EMBL/GenBank/DDBJ databases">
        <title>Actinotalea ferrariae CF5-4.</title>
        <authorList>
            <person name="Chen F."/>
            <person name="Li Y."/>
            <person name="Wang G."/>
        </authorList>
    </citation>
    <scope>NUCLEOTIDE SEQUENCE [LARGE SCALE GENOMIC DNA]</scope>
    <source>
        <strain evidence="7">CF5-4</strain>
    </source>
</reference>
<dbReference type="InterPro" id="IPR036271">
    <property type="entry name" value="Tet_transcr_reg_TetR-rel_C_sf"/>
</dbReference>
<name>A0A021VMV4_9CELL</name>